<evidence type="ECO:0000256" key="2">
    <source>
        <dbReference type="RuleBase" id="RU362097"/>
    </source>
</evidence>
<dbReference type="GO" id="GO:0005886">
    <property type="term" value="C:plasma membrane"/>
    <property type="evidence" value="ECO:0007669"/>
    <property type="project" value="UniProtKB-SubCell"/>
</dbReference>
<dbReference type="InterPro" id="IPR003423">
    <property type="entry name" value="OMP_efflux"/>
</dbReference>
<dbReference type="Pfam" id="PF02321">
    <property type="entry name" value="OEP"/>
    <property type="match status" value="2"/>
</dbReference>
<sequence>MRRPSFSLKGVLALPLASLLAACTVGPNFSKPKLDLPPQFTEKAATPTDIALTDAQLTHWWQSFDDPVLDQLIDQAIAGNIDLQIARQHLLQAREDKVQAEAGDLPTVDFGASYTRARSSTTLTWPPGTGNYHYSQIGFDASWELDIFGETRRATEAATYDVNASIANRRALLVSLLSEVAVDYTTLRAAQARLAIAESNLHTAQAIANYSAQLEAQGIGTTVEALQAKAQVEQTQSTLPALRADVAVMAHAIAVLLGRYPGDLEPMLSQPRPLMATPATIPVSVPADVIANRPDVHGALMDYAAANAEIGVAVADELPHFTIPLTITPQSSAMNTLFSGASMTFIAAIEGTQHLYEGGKLDAKIRQARDNAQAAQLSYKETVLSALQQVEDALVHVQSDREANASLAASVADAQKALDQSTQLYHAGLQDFLTVLTNERTVFASRDALAESDAALVTDYIALYKALGGGWQHVELDPPDVKAMIAQAAAQRRKGGWF</sequence>
<dbReference type="EMBL" id="JAESVB010000005">
    <property type="protein sequence ID" value="MCB8876024.1"/>
    <property type="molecule type" value="Genomic_DNA"/>
</dbReference>
<comment type="similarity">
    <text evidence="1 2">Belongs to the outer membrane factor (OMF) (TC 1.B.17) family.</text>
</comment>
<dbReference type="Gene3D" id="2.20.200.10">
    <property type="entry name" value="Outer membrane efflux proteins (OEP)"/>
    <property type="match status" value="1"/>
</dbReference>
<feature type="signal peptide" evidence="2">
    <location>
        <begin position="1"/>
        <end position="21"/>
    </location>
</feature>
<reference evidence="3" key="1">
    <citation type="journal article" date="2021" name="Microorganisms">
        <title>Acidisoma silvae sp. nov. and Acidisomacellulosilytica sp. nov., Two Acidophilic Bacteria Isolated from Decaying Wood, Hydrolyzing Cellulose and Producing Poly-3-hydroxybutyrate.</title>
        <authorList>
            <person name="Mieszkin S."/>
            <person name="Pouder E."/>
            <person name="Uroz S."/>
            <person name="Simon-Colin C."/>
            <person name="Alain K."/>
        </authorList>
    </citation>
    <scope>NUCLEOTIDE SEQUENCE</scope>
    <source>
        <strain evidence="3">HW T2.11</strain>
    </source>
</reference>
<dbReference type="PANTHER" id="PTHR30203:SF25">
    <property type="entry name" value="OUTER MEMBRANE PROTEIN-RELATED"/>
    <property type="match status" value="1"/>
</dbReference>
<feature type="chain" id="PRO_5038160449" evidence="2">
    <location>
        <begin position="22"/>
        <end position="498"/>
    </location>
</feature>
<dbReference type="SUPFAM" id="SSF56954">
    <property type="entry name" value="Outer membrane efflux proteins (OEP)"/>
    <property type="match status" value="1"/>
</dbReference>
<dbReference type="NCBIfam" id="TIGR01845">
    <property type="entry name" value="outer_NodT"/>
    <property type="match status" value="1"/>
</dbReference>
<proteinExistence type="inferred from homology"/>
<evidence type="ECO:0000313" key="4">
    <source>
        <dbReference type="Proteomes" id="UP000708298"/>
    </source>
</evidence>
<keyword evidence="2" id="KW-1134">Transmembrane beta strand</keyword>
<dbReference type="InterPro" id="IPR010131">
    <property type="entry name" value="MdtP/NodT-like"/>
</dbReference>
<keyword evidence="2" id="KW-0812">Transmembrane</keyword>
<protein>
    <submittedName>
        <fullName evidence="3">Efflux transporter outer membrane subunit</fullName>
    </submittedName>
</protein>
<dbReference type="RefSeq" id="WP_227321685.1">
    <property type="nucleotide sequence ID" value="NZ_JAESVB010000005.1"/>
</dbReference>
<keyword evidence="2" id="KW-0564">Palmitate</keyword>
<dbReference type="GO" id="GO:0015562">
    <property type="term" value="F:efflux transmembrane transporter activity"/>
    <property type="evidence" value="ECO:0007669"/>
    <property type="project" value="InterPro"/>
</dbReference>
<dbReference type="Proteomes" id="UP000708298">
    <property type="component" value="Unassembled WGS sequence"/>
</dbReference>
<comment type="subcellular location">
    <subcellularLocation>
        <location evidence="2">Cell membrane</location>
        <topology evidence="2">Lipid-anchor</topology>
    </subcellularLocation>
</comment>
<keyword evidence="2" id="KW-0449">Lipoprotein</keyword>
<gene>
    <name evidence="3" type="ORF">ASILVAE211_12595</name>
</gene>
<reference evidence="3" key="2">
    <citation type="submission" date="2021-01" db="EMBL/GenBank/DDBJ databases">
        <authorList>
            <person name="Mieszkin S."/>
            <person name="Pouder E."/>
            <person name="Alain K."/>
        </authorList>
    </citation>
    <scope>NUCLEOTIDE SEQUENCE</scope>
    <source>
        <strain evidence="3">HW T2.11</strain>
    </source>
</reference>
<dbReference type="AlphaFoldDB" id="A0A963YSQ7"/>
<evidence type="ECO:0000256" key="1">
    <source>
        <dbReference type="ARBA" id="ARBA00007613"/>
    </source>
</evidence>
<dbReference type="PROSITE" id="PS51257">
    <property type="entry name" value="PROKAR_LIPOPROTEIN"/>
    <property type="match status" value="1"/>
</dbReference>
<keyword evidence="4" id="KW-1185">Reference proteome</keyword>
<comment type="caution">
    <text evidence="3">The sequence shown here is derived from an EMBL/GenBank/DDBJ whole genome shotgun (WGS) entry which is preliminary data.</text>
</comment>
<name>A0A963YSQ7_9PROT</name>
<organism evidence="3 4">
    <name type="scientific">Acidisoma silvae</name>
    <dbReference type="NCBI Taxonomy" id="2802396"/>
    <lineage>
        <taxon>Bacteria</taxon>
        <taxon>Pseudomonadati</taxon>
        <taxon>Pseudomonadota</taxon>
        <taxon>Alphaproteobacteria</taxon>
        <taxon>Acetobacterales</taxon>
        <taxon>Acidocellaceae</taxon>
        <taxon>Acidisoma</taxon>
    </lineage>
</organism>
<keyword evidence="2" id="KW-0472">Membrane</keyword>
<evidence type="ECO:0000313" key="3">
    <source>
        <dbReference type="EMBL" id="MCB8876024.1"/>
    </source>
</evidence>
<dbReference type="Gene3D" id="1.20.1600.10">
    <property type="entry name" value="Outer membrane efflux proteins (OEP)"/>
    <property type="match status" value="1"/>
</dbReference>
<dbReference type="PANTHER" id="PTHR30203">
    <property type="entry name" value="OUTER MEMBRANE CATION EFFLUX PROTEIN"/>
    <property type="match status" value="1"/>
</dbReference>
<accession>A0A963YSQ7</accession>
<keyword evidence="2" id="KW-0732">Signal</keyword>